<name>A0A1B6HB82_9HEMI</name>
<reference evidence="1" key="1">
    <citation type="submission" date="2015-11" db="EMBL/GenBank/DDBJ databases">
        <title>De novo transcriptome assembly of four potential Pierce s Disease insect vectors from Arizona vineyards.</title>
        <authorList>
            <person name="Tassone E.E."/>
        </authorList>
    </citation>
    <scope>NUCLEOTIDE SEQUENCE</scope>
</reference>
<organism evidence="1">
    <name type="scientific">Homalodisca liturata</name>
    <dbReference type="NCBI Taxonomy" id="320908"/>
    <lineage>
        <taxon>Eukaryota</taxon>
        <taxon>Metazoa</taxon>
        <taxon>Ecdysozoa</taxon>
        <taxon>Arthropoda</taxon>
        <taxon>Hexapoda</taxon>
        <taxon>Insecta</taxon>
        <taxon>Pterygota</taxon>
        <taxon>Neoptera</taxon>
        <taxon>Paraneoptera</taxon>
        <taxon>Hemiptera</taxon>
        <taxon>Auchenorrhyncha</taxon>
        <taxon>Membracoidea</taxon>
        <taxon>Cicadellidae</taxon>
        <taxon>Cicadellinae</taxon>
        <taxon>Proconiini</taxon>
        <taxon>Homalodisca</taxon>
    </lineage>
</organism>
<dbReference type="AlphaFoldDB" id="A0A1B6HB82"/>
<accession>A0A1B6HB82</accession>
<dbReference type="EMBL" id="GECU01035847">
    <property type="protein sequence ID" value="JAS71859.1"/>
    <property type="molecule type" value="Transcribed_RNA"/>
</dbReference>
<evidence type="ECO:0000313" key="1">
    <source>
        <dbReference type="EMBL" id="JAS71859.1"/>
    </source>
</evidence>
<gene>
    <name evidence="1" type="ORF">g.56373</name>
</gene>
<feature type="non-terminal residue" evidence="1">
    <location>
        <position position="1"/>
    </location>
</feature>
<proteinExistence type="predicted"/>
<sequence>NIQKTEIPQQNSSLFVLDNSIEKKRKHSLEEEGESLYNEDKKMTYVPLISHKSQLSIINQGQCMLDYILDLVHDSEYGNYPVSTTCRGLHPNFEKSIFNSEN</sequence>
<protein>
    <submittedName>
        <fullName evidence="1">Uncharacterized protein</fullName>
    </submittedName>
</protein>